<comment type="caution">
    <text evidence="2">The sequence shown here is derived from an EMBL/GenBank/DDBJ whole genome shotgun (WGS) entry which is preliminary data.</text>
</comment>
<dbReference type="Proteomes" id="UP000015453">
    <property type="component" value="Unassembled WGS sequence"/>
</dbReference>
<dbReference type="AlphaFoldDB" id="S8DFI0"/>
<gene>
    <name evidence="2" type="ORF">M569_13243</name>
</gene>
<dbReference type="Pfam" id="PF14244">
    <property type="entry name" value="Retrotran_gag_3"/>
    <property type="match status" value="1"/>
</dbReference>
<dbReference type="PANTHER" id="PTHR37610">
    <property type="entry name" value="CCHC-TYPE DOMAIN-CONTAINING PROTEIN"/>
    <property type="match status" value="1"/>
</dbReference>
<evidence type="ECO:0000313" key="2">
    <source>
        <dbReference type="EMBL" id="EPS61553.1"/>
    </source>
</evidence>
<reference evidence="2 3" key="1">
    <citation type="journal article" date="2013" name="BMC Genomics">
        <title>The miniature genome of a carnivorous plant Genlisea aurea contains a low number of genes and short non-coding sequences.</title>
        <authorList>
            <person name="Leushkin E.V."/>
            <person name="Sutormin R.A."/>
            <person name="Nabieva E.R."/>
            <person name="Penin A.A."/>
            <person name="Kondrashov A.S."/>
            <person name="Logacheva M.D."/>
        </authorList>
    </citation>
    <scope>NUCLEOTIDE SEQUENCE [LARGE SCALE GENOMIC DNA]</scope>
</reference>
<evidence type="ECO:0000259" key="1">
    <source>
        <dbReference type="Pfam" id="PF14244"/>
    </source>
</evidence>
<organism evidence="2 3">
    <name type="scientific">Genlisea aurea</name>
    <dbReference type="NCBI Taxonomy" id="192259"/>
    <lineage>
        <taxon>Eukaryota</taxon>
        <taxon>Viridiplantae</taxon>
        <taxon>Streptophyta</taxon>
        <taxon>Embryophyta</taxon>
        <taxon>Tracheophyta</taxon>
        <taxon>Spermatophyta</taxon>
        <taxon>Magnoliopsida</taxon>
        <taxon>eudicotyledons</taxon>
        <taxon>Gunneridae</taxon>
        <taxon>Pentapetalae</taxon>
        <taxon>asterids</taxon>
        <taxon>lamiids</taxon>
        <taxon>Lamiales</taxon>
        <taxon>Lentibulariaceae</taxon>
        <taxon>Genlisea</taxon>
    </lineage>
</organism>
<protein>
    <recommendedName>
        <fullName evidence="1">Retrotransposon Copia-like N-terminal domain-containing protein</fullName>
    </recommendedName>
</protein>
<name>S8DFI0_9LAMI</name>
<evidence type="ECO:0000313" key="3">
    <source>
        <dbReference type="Proteomes" id="UP000015453"/>
    </source>
</evidence>
<sequence>IPSPATTQPSNNGLADCFNLLPGDHPGLLLTTIQLRGENYDEWAKAMRAGLRAKKKYGFVDGTITERPPEISVDLWEQVNSMLVAWIINTVEPGLRTTVTITYLVFPLWNDLRERFCVSHGPRLQQLKIDL</sequence>
<keyword evidence="3" id="KW-1185">Reference proteome</keyword>
<feature type="non-terminal residue" evidence="2">
    <location>
        <position position="131"/>
    </location>
</feature>
<dbReference type="OrthoDB" id="5544992at2759"/>
<feature type="non-terminal residue" evidence="2">
    <location>
        <position position="1"/>
    </location>
</feature>
<dbReference type="EMBL" id="AUSU01006752">
    <property type="protein sequence ID" value="EPS61553.1"/>
    <property type="molecule type" value="Genomic_DNA"/>
</dbReference>
<dbReference type="InterPro" id="IPR029472">
    <property type="entry name" value="Copia-like_N"/>
</dbReference>
<proteinExistence type="predicted"/>
<accession>S8DFI0</accession>
<feature type="domain" description="Retrotransposon Copia-like N-terminal" evidence="1">
    <location>
        <begin position="23"/>
        <end position="65"/>
    </location>
</feature>
<dbReference type="PANTHER" id="PTHR37610:SF101">
    <property type="entry name" value="(RAPE) HYPOTHETICAL PROTEIN"/>
    <property type="match status" value="1"/>
</dbReference>